<evidence type="ECO:0000313" key="3">
    <source>
        <dbReference type="Proteomes" id="UP000516260"/>
    </source>
</evidence>
<dbReference type="EMBL" id="SWLE01000005">
    <property type="protein sequence ID" value="TNM99471.1"/>
    <property type="molecule type" value="Genomic_DNA"/>
</dbReference>
<feature type="region of interest" description="Disordered" evidence="1">
    <location>
        <begin position="242"/>
        <end position="392"/>
    </location>
</feature>
<gene>
    <name evidence="2" type="ORF">fugu_012504</name>
</gene>
<accession>A0A4Z2C5J4</accession>
<organism evidence="2 3">
    <name type="scientific">Takifugu bimaculatus</name>
    <dbReference type="NCBI Taxonomy" id="433685"/>
    <lineage>
        <taxon>Eukaryota</taxon>
        <taxon>Metazoa</taxon>
        <taxon>Chordata</taxon>
        <taxon>Craniata</taxon>
        <taxon>Vertebrata</taxon>
        <taxon>Euteleostomi</taxon>
        <taxon>Actinopterygii</taxon>
        <taxon>Neopterygii</taxon>
        <taxon>Teleostei</taxon>
        <taxon>Neoteleostei</taxon>
        <taxon>Acanthomorphata</taxon>
        <taxon>Eupercaria</taxon>
        <taxon>Tetraodontiformes</taxon>
        <taxon>Tetradontoidea</taxon>
        <taxon>Tetraodontidae</taxon>
        <taxon>Takifugu</taxon>
    </lineage>
</organism>
<protein>
    <submittedName>
        <fullName evidence="2">Uncharacterized protein</fullName>
    </submittedName>
</protein>
<evidence type="ECO:0000256" key="1">
    <source>
        <dbReference type="SAM" id="MobiDB-lite"/>
    </source>
</evidence>
<sequence length="495" mass="53560">MEPADISPLRCPSPAPLDGVGHPEVESKEEELRGFVQLSVGVSCRPPGSADSPESTSCLRQPLPIKPATHQSGCGLNLPVKQSQPTFSMNLASGWNETDMEHRALKAESAVRLIDDYRSTDTCVASAANARLQREEMGFADFTVFTEQTVHHWCCGFTPSGNPETSNGRLGQRNPSNSPLERPRSPGQVALGDSDPHCSSKAKDCTMIGHWQEGDAAVAQPHQDQQQPQETAATLVFPPAKDHVEKGESEESDPTPEVREEGGEESAEQDEPGRHRSGNIGAATWPQAKAEEDPRRSDSSATQENSATSGPLRSRSAPRYLGPGARSTSRRCRADSGNAPTERQLRRLLRSSPRRTTERIYGRSSRTGRKRKASRLGPESEPAPSPLKTRTRLPAVRRHFPAVCTSFSWLISWRQGARVLPQSWRCSASPLCLMSNAPLSVRTARSNRARGSRRGCGGCARTFTVQSASGSSGEAPTPAGLCSGASAWTQRTSVR</sequence>
<feature type="region of interest" description="Disordered" evidence="1">
    <location>
        <begin position="1"/>
        <end position="27"/>
    </location>
</feature>
<dbReference type="Proteomes" id="UP000516260">
    <property type="component" value="Chromosome 13"/>
</dbReference>
<keyword evidence="3" id="KW-1185">Reference proteome</keyword>
<name>A0A4Z2C5J4_9TELE</name>
<proteinExistence type="predicted"/>
<feature type="compositionally biased region" description="Polar residues" evidence="1">
    <location>
        <begin position="299"/>
        <end position="311"/>
    </location>
</feature>
<reference evidence="2 3" key="1">
    <citation type="submission" date="2019-04" db="EMBL/GenBank/DDBJ databases">
        <title>The sequence and de novo assembly of Takifugu bimaculatus genome using PacBio and Hi-C technologies.</title>
        <authorList>
            <person name="Xu P."/>
            <person name="Liu B."/>
            <person name="Zhou Z."/>
        </authorList>
    </citation>
    <scope>NUCLEOTIDE SEQUENCE [LARGE SCALE GENOMIC DNA]</scope>
    <source>
        <strain evidence="2">TB-2018</strain>
        <tissue evidence="2">Muscle</tissue>
    </source>
</reference>
<comment type="caution">
    <text evidence="2">The sequence shown here is derived from an EMBL/GenBank/DDBJ whole genome shotgun (WGS) entry which is preliminary data.</text>
</comment>
<evidence type="ECO:0000313" key="2">
    <source>
        <dbReference type="EMBL" id="TNM99471.1"/>
    </source>
</evidence>
<feature type="region of interest" description="Disordered" evidence="1">
    <location>
        <begin position="161"/>
        <end position="202"/>
    </location>
</feature>
<feature type="compositionally biased region" description="Polar residues" evidence="1">
    <location>
        <begin position="161"/>
        <end position="179"/>
    </location>
</feature>
<dbReference type="AlphaFoldDB" id="A0A4Z2C5J4"/>
<feature type="compositionally biased region" description="Basic and acidic residues" evidence="1">
    <location>
        <begin position="289"/>
        <end position="298"/>
    </location>
</feature>